<comment type="caution">
    <text evidence="3">The sequence shown here is derived from an EMBL/GenBank/DDBJ whole genome shotgun (WGS) entry which is preliminary data.</text>
</comment>
<evidence type="ECO:0000256" key="2">
    <source>
        <dbReference type="SAM" id="Phobius"/>
    </source>
</evidence>
<keyword evidence="4" id="KW-1185">Reference proteome</keyword>
<evidence type="ECO:0000256" key="1">
    <source>
        <dbReference type="SAM" id="MobiDB-lite"/>
    </source>
</evidence>
<dbReference type="RefSeq" id="WP_084736593.1">
    <property type="nucleotide sequence ID" value="NZ_MPIN01000007.1"/>
</dbReference>
<dbReference type="AlphaFoldDB" id="A0A1L9B5U8"/>
<feature type="region of interest" description="Disordered" evidence="1">
    <location>
        <begin position="92"/>
        <end position="122"/>
    </location>
</feature>
<protein>
    <submittedName>
        <fullName evidence="3">Uncharacterized protein</fullName>
    </submittedName>
</protein>
<sequence length="122" mass="13602">MKLGRAARFSSLLERYYGRLRREVRETGELYQLLARVARRQPLTPEERRRMRAQLIDLAKVLPALAIFAAPGGMLLLIALGKVLPFSLLPSAFQEDPPAPPQPAPQPVPAPRADEPARREVG</sequence>
<organism evidence="3 4">
    <name type="scientific">Cystobacter ferrugineus</name>
    <dbReference type="NCBI Taxonomy" id="83449"/>
    <lineage>
        <taxon>Bacteria</taxon>
        <taxon>Pseudomonadati</taxon>
        <taxon>Myxococcota</taxon>
        <taxon>Myxococcia</taxon>
        <taxon>Myxococcales</taxon>
        <taxon>Cystobacterineae</taxon>
        <taxon>Archangiaceae</taxon>
        <taxon>Cystobacter</taxon>
    </lineage>
</organism>
<dbReference type="EMBL" id="MPIN01000007">
    <property type="protein sequence ID" value="OJH37625.1"/>
    <property type="molecule type" value="Genomic_DNA"/>
</dbReference>
<feature type="compositionally biased region" description="Basic and acidic residues" evidence="1">
    <location>
        <begin position="112"/>
        <end position="122"/>
    </location>
</feature>
<keyword evidence="2" id="KW-0472">Membrane</keyword>
<gene>
    <name evidence="3" type="ORF">BON30_25875</name>
</gene>
<evidence type="ECO:0000313" key="4">
    <source>
        <dbReference type="Proteomes" id="UP000182229"/>
    </source>
</evidence>
<feature type="compositionally biased region" description="Pro residues" evidence="1">
    <location>
        <begin position="97"/>
        <end position="110"/>
    </location>
</feature>
<keyword evidence="2" id="KW-1133">Transmembrane helix</keyword>
<feature type="transmembrane region" description="Helical" evidence="2">
    <location>
        <begin position="58"/>
        <end position="80"/>
    </location>
</feature>
<dbReference type="Proteomes" id="UP000182229">
    <property type="component" value="Unassembled WGS sequence"/>
</dbReference>
<dbReference type="OrthoDB" id="5495092at2"/>
<evidence type="ECO:0000313" key="3">
    <source>
        <dbReference type="EMBL" id="OJH37625.1"/>
    </source>
</evidence>
<proteinExistence type="predicted"/>
<name>A0A1L9B5U8_9BACT</name>
<reference evidence="4" key="1">
    <citation type="submission" date="2016-11" db="EMBL/GenBank/DDBJ databases">
        <authorList>
            <person name="Shukria A."/>
            <person name="Stevens D.C."/>
        </authorList>
    </citation>
    <scope>NUCLEOTIDE SEQUENCE [LARGE SCALE GENOMIC DNA]</scope>
    <source>
        <strain evidence="4">Cbfe23</strain>
    </source>
</reference>
<reference evidence="3 4" key="2">
    <citation type="submission" date="2016-12" db="EMBL/GenBank/DDBJ databases">
        <title>Draft Genome Sequence of Cystobacter ferrugineus Strain Cbfe23.</title>
        <authorList>
            <person name="Akbar S."/>
            <person name="Dowd S.E."/>
            <person name="Stevens D.C."/>
        </authorList>
    </citation>
    <scope>NUCLEOTIDE SEQUENCE [LARGE SCALE GENOMIC DNA]</scope>
    <source>
        <strain evidence="3 4">Cbfe23</strain>
    </source>
</reference>
<dbReference type="STRING" id="83449.BON30_25875"/>
<keyword evidence="2" id="KW-0812">Transmembrane</keyword>
<accession>A0A1L9B5U8</accession>